<dbReference type="Gramene" id="ERN08465">
    <property type="protein sequence ID" value="ERN08465"/>
    <property type="gene ID" value="AMTR_s00150p00096550"/>
</dbReference>
<dbReference type="HOGENOM" id="CLU_2007008_0_0_1"/>
<organism evidence="2 3">
    <name type="scientific">Amborella trichopoda</name>
    <dbReference type="NCBI Taxonomy" id="13333"/>
    <lineage>
        <taxon>Eukaryota</taxon>
        <taxon>Viridiplantae</taxon>
        <taxon>Streptophyta</taxon>
        <taxon>Embryophyta</taxon>
        <taxon>Tracheophyta</taxon>
        <taxon>Spermatophyta</taxon>
        <taxon>Magnoliopsida</taxon>
        <taxon>Amborellales</taxon>
        <taxon>Amborellaceae</taxon>
        <taxon>Amborella</taxon>
    </lineage>
</organism>
<accession>W1PMR9</accession>
<name>W1PMR9_AMBTC</name>
<reference evidence="3" key="1">
    <citation type="journal article" date="2013" name="Science">
        <title>The Amborella genome and the evolution of flowering plants.</title>
        <authorList>
            <consortium name="Amborella Genome Project"/>
        </authorList>
    </citation>
    <scope>NUCLEOTIDE SEQUENCE [LARGE SCALE GENOMIC DNA]</scope>
</reference>
<proteinExistence type="predicted"/>
<evidence type="ECO:0000256" key="1">
    <source>
        <dbReference type="SAM" id="MobiDB-lite"/>
    </source>
</evidence>
<gene>
    <name evidence="2" type="ORF">AMTR_s00150p00096550</name>
</gene>
<sequence length="124" mass="13436">MASSEPILFTNDSVGDETPSEGLRMLGAAVEPIAGEDAAGLSKLSGEAARVTVRVPNASENALEKSWGCLKLKRGKWKKWVSRRNDGKSLPVLALDSDLKRNGARIRKKKDIPGEMGVDEFEVE</sequence>
<dbReference type="Proteomes" id="UP000017836">
    <property type="component" value="Unassembled WGS sequence"/>
</dbReference>
<evidence type="ECO:0000313" key="3">
    <source>
        <dbReference type="Proteomes" id="UP000017836"/>
    </source>
</evidence>
<dbReference type="EMBL" id="KI393379">
    <property type="protein sequence ID" value="ERN08465.1"/>
    <property type="molecule type" value="Genomic_DNA"/>
</dbReference>
<feature type="region of interest" description="Disordered" evidence="1">
    <location>
        <begin position="1"/>
        <end position="20"/>
    </location>
</feature>
<evidence type="ECO:0000313" key="2">
    <source>
        <dbReference type="EMBL" id="ERN08465.1"/>
    </source>
</evidence>
<dbReference type="AlphaFoldDB" id="W1PMR9"/>
<keyword evidence="3" id="KW-1185">Reference proteome</keyword>
<protein>
    <submittedName>
        <fullName evidence="2">Uncharacterized protein</fullName>
    </submittedName>
</protein>